<feature type="region of interest" description="Disordered" evidence="5">
    <location>
        <begin position="114"/>
        <end position="133"/>
    </location>
</feature>
<accession>A0A7D3Y268</accession>
<dbReference type="InterPro" id="IPR053138">
    <property type="entry name" value="N-alpha-Ac-DABA_deacetylase"/>
</dbReference>
<keyword evidence="2" id="KW-0479">Metal-binding</keyword>
<dbReference type="GeneID" id="55595605"/>
<dbReference type="Gene3D" id="3.40.630.10">
    <property type="entry name" value="Zn peptidases"/>
    <property type="match status" value="2"/>
</dbReference>
<evidence type="ECO:0000313" key="7">
    <source>
        <dbReference type="EMBL" id="QKG93433.1"/>
    </source>
</evidence>
<dbReference type="AlphaFoldDB" id="A0A7D3Y268"/>
<dbReference type="PANTHER" id="PTHR37326:SF1">
    <property type="entry name" value="BLL3975 PROTEIN"/>
    <property type="match status" value="1"/>
</dbReference>
<dbReference type="RefSeq" id="WP_173230213.1">
    <property type="nucleotide sequence ID" value="NZ_CP053941.1"/>
</dbReference>
<evidence type="ECO:0000256" key="5">
    <source>
        <dbReference type="SAM" id="MobiDB-lite"/>
    </source>
</evidence>
<dbReference type="GO" id="GO:0016788">
    <property type="term" value="F:hydrolase activity, acting on ester bonds"/>
    <property type="evidence" value="ECO:0007669"/>
    <property type="project" value="InterPro"/>
</dbReference>
<organism evidence="7 8">
    <name type="scientific">Halorubrum salinarum</name>
    <dbReference type="NCBI Taxonomy" id="2739057"/>
    <lineage>
        <taxon>Archaea</taxon>
        <taxon>Methanobacteriati</taxon>
        <taxon>Methanobacteriota</taxon>
        <taxon>Stenosarchaea group</taxon>
        <taxon>Halobacteria</taxon>
        <taxon>Halobacteriales</taxon>
        <taxon>Haloferacaceae</taxon>
        <taxon>Halorubrum</taxon>
    </lineage>
</organism>
<protein>
    <submittedName>
        <fullName evidence="7">Succinylglutamate desuccinylase/aspartoacylase family protein</fullName>
    </submittedName>
</protein>
<feature type="domain" description="Succinylglutamate desuccinylase/Aspartoacylase catalytic" evidence="6">
    <location>
        <begin position="54"/>
        <end position="135"/>
    </location>
</feature>
<feature type="region of interest" description="Disordered" evidence="5">
    <location>
        <begin position="1"/>
        <end position="38"/>
    </location>
</feature>
<comment type="cofactor">
    <cofactor evidence="1">
        <name>Zn(2+)</name>
        <dbReference type="ChEBI" id="CHEBI:29105"/>
    </cofactor>
</comment>
<dbReference type="PANTHER" id="PTHR37326">
    <property type="entry name" value="BLL3975 PROTEIN"/>
    <property type="match status" value="1"/>
</dbReference>
<dbReference type="KEGG" id="hsai:HPS36_11345"/>
<evidence type="ECO:0000313" key="8">
    <source>
        <dbReference type="Proteomes" id="UP000505020"/>
    </source>
</evidence>
<dbReference type="Pfam" id="PF24827">
    <property type="entry name" value="AstE_AspA_cat"/>
    <property type="match status" value="1"/>
</dbReference>
<dbReference type="EMBL" id="CP053941">
    <property type="protein sequence ID" value="QKG93433.1"/>
    <property type="molecule type" value="Genomic_DNA"/>
</dbReference>
<feature type="compositionally biased region" description="Basic and acidic residues" evidence="5">
    <location>
        <begin position="117"/>
        <end position="133"/>
    </location>
</feature>
<name>A0A7D3Y268_9EURY</name>
<reference evidence="7 8" key="1">
    <citation type="submission" date="2020-05" db="EMBL/GenBank/DDBJ databases">
        <title>Halorubrum RHB-C sp.nov., an extremely halophilic archaeon isolated from solar salt farm.</title>
        <authorList>
            <person name="Ho H."/>
            <person name="Danganan R.E."/>
            <person name="Dedeles G.R."/>
            <person name="Kim S.-G."/>
        </authorList>
    </citation>
    <scope>NUCLEOTIDE SEQUENCE [LARGE SCALE GENOMIC DNA]</scope>
    <source>
        <strain evidence="7 8">RHB-C</strain>
    </source>
</reference>
<sequence>MDEPDADGEADGRITLGSASAAPGTLNRGQLPVANLPTGGSERLPVVVANGATDGPTLWLTGGVHGDEATGVAVVQDAVAALGDRLADLAGAVVAVPVVSPAGLRRNARETYYADEDPNRHFPDADAESARPPKLQERIDARLYAAITGRAVDGNDEFPAGTDAFAGDATADPVDSVGTNTAADALIDCHTAGVGSEPFVIRDRVLYGDRRDESEAAALSAELGRLVEAFGLPVVREYPAAEYVEENLQRSTAGAVLNEAGIPAFTAELGAHSVVDDALLDAGVAGVVGVAVEMGLLPPGDAPESVGDPGVGVDPAPVDFPVRRFRGPATDAAGLVRHRVDAGDAFGEGDALADVVDAAGTTRAAVRADRDGYVLGRCEGLAVYEGDPIGSLAVRDDGDLVASRDAADE</sequence>
<evidence type="ECO:0000256" key="2">
    <source>
        <dbReference type="ARBA" id="ARBA00022723"/>
    </source>
</evidence>
<keyword evidence="8" id="KW-1185">Reference proteome</keyword>
<dbReference type="GO" id="GO:0046872">
    <property type="term" value="F:metal ion binding"/>
    <property type="evidence" value="ECO:0007669"/>
    <property type="project" value="UniProtKB-KW"/>
</dbReference>
<keyword evidence="4" id="KW-0862">Zinc</keyword>
<proteinExistence type="predicted"/>
<gene>
    <name evidence="7" type="ORF">HPS36_11345</name>
</gene>
<evidence type="ECO:0000256" key="4">
    <source>
        <dbReference type="ARBA" id="ARBA00022833"/>
    </source>
</evidence>
<evidence type="ECO:0000259" key="6">
    <source>
        <dbReference type="Pfam" id="PF24827"/>
    </source>
</evidence>
<dbReference type="Proteomes" id="UP000505020">
    <property type="component" value="Chromosome"/>
</dbReference>
<keyword evidence="3" id="KW-0378">Hydrolase</keyword>
<dbReference type="SUPFAM" id="SSF53187">
    <property type="entry name" value="Zn-dependent exopeptidases"/>
    <property type="match status" value="1"/>
</dbReference>
<dbReference type="InterPro" id="IPR055438">
    <property type="entry name" value="AstE_AspA_cat"/>
</dbReference>
<evidence type="ECO:0000256" key="3">
    <source>
        <dbReference type="ARBA" id="ARBA00022801"/>
    </source>
</evidence>
<evidence type="ECO:0000256" key="1">
    <source>
        <dbReference type="ARBA" id="ARBA00001947"/>
    </source>
</evidence>